<evidence type="ECO:0000313" key="3">
    <source>
        <dbReference type="Proteomes" id="UP000479710"/>
    </source>
</evidence>
<dbReference type="EMBL" id="SPHZ02000007">
    <property type="protein sequence ID" value="KAF0909388.1"/>
    <property type="molecule type" value="Genomic_DNA"/>
</dbReference>
<comment type="caution">
    <text evidence="2">The sequence shown here is derived from an EMBL/GenBank/DDBJ whole genome shotgun (WGS) entry which is preliminary data.</text>
</comment>
<evidence type="ECO:0000256" key="1">
    <source>
        <dbReference type="SAM" id="MobiDB-lite"/>
    </source>
</evidence>
<dbReference type="Proteomes" id="UP000479710">
    <property type="component" value="Unassembled WGS sequence"/>
</dbReference>
<gene>
    <name evidence="2" type="ORF">E2562_035828</name>
</gene>
<protein>
    <submittedName>
        <fullName evidence="2">Uncharacterized protein</fullName>
    </submittedName>
</protein>
<feature type="region of interest" description="Disordered" evidence="1">
    <location>
        <begin position="1"/>
        <end position="20"/>
    </location>
</feature>
<organism evidence="2 3">
    <name type="scientific">Oryza meyeriana var. granulata</name>
    <dbReference type="NCBI Taxonomy" id="110450"/>
    <lineage>
        <taxon>Eukaryota</taxon>
        <taxon>Viridiplantae</taxon>
        <taxon>Streptophyta</taxon>
        <taxon>Embryophyta</taxon>
        <taxon>Tracheophyta</taxon>
        <taxon>Spermatophyta</taxon>
        <taxon>Magnoliopsida</taxon>
        <taxon>Liliopsida</taxon>
        <taxon>Poales</taxon>
        <taxon>Poaceae</taxon>
        <taxon>BOP clade</taxon>
        <taxon>Oryzoideae</taxon>
        <taxon>Oryzeae</taxon>
        <taxon>Oryzinae</taxon>
        <taxon>Oryza</taxon>
        <taxon>Oryza meyeriana</taxon>
    </lineage>
</organism>
<evidence type="ECO:0000313" key="2">
    <source>
        <dbReference type="EMBL" id="KAF0909388.1"/>
    </source>
</evidence>
<accession>A0A6G1D9H6</accession>
<proteinExistence type="predicted"/>
<name>A0A6G1D9H6_9ORYZ</name>
<keyword evidence="3" id="KW-1185">Reference proteome</keyword>
<dbReference type="AlphaFoldDB" id="A0A6G1D9H6"/>
<sequence>MTVASSISRRPMKQFPSSIARRTSIATVPTMNNNTILSRRAPIAAIAGDLHDDDMVHVHDHYTDDGGHNTTMTADAVRRFPLTVAEAA</sequence>
<reference evidence="2 3" key="1">
    <citation type="submission" date="2019-11" db="EMBL/GenBank/DDBJ databases">
        <title>Whole genome sequence of Oryza granulata.</title>
        <authorList>
            <person name="Li W."/>
        </authorList>
    </citation>
    <scope>NUCLEOTIDE SEQUENCE [LARGE SCALE GENOMIC DNA]</scope>
    <source>
        <strain evidence="3">cv. Menghai</strain>
        <tissue evidence="2">Leaf</tissue>
    </source>
</reference>